<dbReference type="SMART" id="SM01012">
    <property type="entry name" value="ANTAR"/>
    <property type="match status" value="1"/>
</dbReference>
<evidence type="ECO:0000256" key="1">
    <source>
        <dbReference type="ARBA" id="ARBA00022553"/>
    </source>
</evidence>
<evidence type="ECO:0000256" key="2">
    <source>
        <dbReference type="ARBA" id="ARBA00023012"/>
    </source>
</evidence>
<evidence type="ECO:0000256" key="4">
    <source>
        <dbReference type="ARBA" id="ARBA00023125"/>
    </source>
</evidence>
<dbReference type="SMART" id="SM00448">
    <property type="entry name" value="REC"/>
    <property type="match status" value="1"/>
</dbReference>
<dbReference type="Pfam" id="PF03861">
    <property type="entry name" value="ANTAR"/>
    <property type="match status" value="1"/>
</dbReference>
<dbReference type="PROSITE" id="PS50921">
    <property type="entry name" value="ANTAR"/>
    <property type="match status" value="1"/>
</dbReference>
<dbReference type="Gene3D" id="3.40.50.2300">
    <property type="match status" value="1"/>
</dbReference>
<proteinExistence type="predicted"/>
<evidence type="ECO:0000313" key="10">
    <source>
        <dbReference type="Proteomes" id="UP000664081"/>
    </source>
</evidence>
<dbReference type="Gene3D" id="1.10.10.10">
    <property type="entry name" value="Winged helix-like DNA-binding domain superfamily/Winged helix DNA-binding domain"/>
    <property type="match status" value="1"/>
</dbReference>
<keyword evidence="3" id="KW-0805">Transcription regulation</keyword>
<evidence type="ECO:0000313" key="9">
    <source>
        <dbReference type="EMBL" id="MBO1227791.1"/>
    </source>
</evidence>
<sequence>MKSIMIVEDEAIVRMDLVEMLTESNYKVVAEAANGEKAIQLTDKYQPDLIIMDIKMPKMDGLKASKIIGKKYNIPILILTAYSHCEYVEKAKQPNVVSYIVKPISEAQLLPAVEIAMSQSDSMTRLKQEVKDTHQQMENRKTVEKAKGLLMSQLNLTEEAAYQKLRRKSMDNQIGIEKQASNIIKQLG</sequence>
<dbReference type="RefSeq" id="WP_207572840.1">
    <property type="nucleotide sequence ID" value="NZ_JAFNLP010000003.1"/>
</dbReference>
<reference evidence="9 10" key="1">
    <citation type="submission" date="2021-03" db="EMBL/GenBank/DDBJ databases">
        <title>Staphylococci and Mammaliicocci in bats.</title>
        <authorList>
            <person name="Fountain K."/>
        </authorList>
    </citation>
    <scope>NUCLEOTIDE SEQUENCE [LARGE SCALE GENOMIC DNA]</scope>
    <source>
        <strain evidence="9 10">18_1_E_SW</strain>
    </source>
</reference>
<evidence type="ECO:0000256" key="6">
    <source>
        <dbReference type="PROSITE-ProRule" id="PRU00169"/>
    </source>
</evidence>
<evidence type="ECO:0000256" key="3">
    <source>
        <dbReference type="ARBA" id="ARBA00023015"/>
    </source>
</evidence>
<dbReference type="PANTHER" id="PTHR48111:SF69">
    <property type="entry name" value="RESPONSE REGULATOR RECEIVER"/>
    <property type="match status" value="1"/>
</dbReference>
<feature type="domain" description="ANTAR" evidence="8">
    <location>
        <begin position="123"/>
        <end position="184"/>
    </location>
</feature>
<dbReference type="Proteomes" id="UP000664081">
    <property type="component" value="Unassembled WGS sequence"/>
</dbReference>
<dbReference type="InterPro" id="IPR001789">
    <property type="entry name" value="Sig_transdc_resp-reg_receiver"/>
</dbReference>
<dbReference type="Pfam" id="PF00072">
    <property type="entry name" value="Response_reg"/>
    <property type="match status" value="1"/>
</dbReference>
<dbReference type="EMBL" id="JAFNLT010000009">
    <property type="protein sequence ID" value="MBO1227791.1"/>
    <property type="molecule type" value="Genomic_DNA"/>
</dbReference>
<organism evidence="9 10">
    <name type="scientific">Staphylococcus nepalensis</name>
    <dbReference type="NCBI Taxonomy" id="214473"/>
    <lineage>
        <taxon>Bacteria</taxon>
        <taxon>Bacillati</taxon>
        <taxon>Bacillota</taxon>
        <taxon>Bacilli</taxon>
        <taxon>Bacillales</taxon>
        <taxon>Staphylococcaceae</taxon>
        <taxon>Staphylococcus</taxon>
    </lineage>
</organism>
<keyword evidence="1 6" id="KW-0597">Phosphoprotein</keyword>
<protein>
    <submittedName>
        <fullName evidence="9">Response regulator</fullName>
    </submittedName>
</protein>
<feature type="domain" description="Response regulatory" evidence="7">
    <location>
        <begin position="3"/>
        <end position="117"/>
    </location>
</feature>
<dbReference type="PANTHER" id="PTHR48111">
    <property type="entry name" value="REGULATOR OF RPOS"/>
    <property type="match status" value="1"/>
</dbReference>
<feature type="modified residue" description="4-aspartylphosphate" evidence="6">
    <location>
        <position position="53"/>
    </location>
</feature>
<dbReference type="SUPFAM" id="SSF52172">
    <property type="entry name" value="CheY-like"/>
    <property type="match status" value="1"/>
</dbReference>
<evidence type="ECO:0000259" key="7">
    <source>
        <dbReference type="PROSITE" id="PS50110"/>
    </source>
</evidence>
<accession>A0ABS3L2J6</accession>
<comment type="caution">
    <text evidence="9">The sequence shown here is derived from an EMBL/GenBank/DDBJ whole genome shotgun (WGS) entry which is preliminary data.</text>
</comment>
<dbReference type="PROSITE" id="PS50110">
    <property type="entry name" value="RESPONSE_REGULATORY"/>
    <property type="match status" value="1"/>
</dbReference>
<evidence type="ECO:0000256" key="5">
    <source>
        <dbReference type="ARBA" id="ARBA00023163"/>
    </source>
</evidence>
<dbReference type="InterPro" id="IPR039420">
    <property type="entry name" value="WalR-like"/>
</dbReference>
<keyword evidence="5" id="KW-0804">Transcription</keyword>
<dbReference type="InterPro" id="IPR005561">
    <property type="entry name" value="ANTAR"/>
</dbReference>
<dbReference type="InterPro" id="IPR036388">
    <property type="entry name" value="WH-like_DNA-bd_sf"/>
</dbReference>
<keyword evidence="2" id="KW-0902">Two-component regulatory system</keyword>
<dbReference type="InterPro" id="IPR008327">
    <property type="entry name" value="Sig_transdc_resp-reg_antiterm"/>
</dbReference>
<name>A0ABS3L2J6_9STAP</name>
<keyword evidence="10" id="KW-1185">Reference proteome</keyword>
<keyword evidence="4" id="KW-0238">DNA-binding</keyword>
<gene>
    <name evidence="9" type="ORF">J3T88_10820</name>
</gene>
<evidence type="ECO:0000259" key="8">
    <source>
        <dbReference type="PROSITE" id="PS50921"/>
    </source>
</evidence>
<dbReference type="PIRSF" id="PIRSF036382">
    <property type="entry name" value="RR_antiterm"/>
    <property type="match status" value="1"/>
</dbReference>
<dbReference type="InterPro" id="IPR011006">
    <property type="entry name" value="CheY-like_superfamily"/>
</dbReference>